<evidence type="ECO:0000313" key="3">
    <source>
        <dbReference type="EMBL" id="KAL1502751.1"/>
    </source>
</evidence>
<keyword evidence="4" id="KW-1185">Reference proteome</keyword>
<name>A0ABD1EWD5_HYPHA</name>
<dbReference type="AlphaFoldDB" id="A0ABD1EWD5"/>
<feature type="region of interest" description="Disordered" evidence="1">
    <location>
        <begin position="1"/>
        <end position="29"/>
    </location>
</feature>
<protein>
    <recommendedName>
        <fullName evidence="2">Retrotransposon gag domain-containing protein</fullName>
    </recommendedName>
</protein>
<evidence type="ECO:0000259" key="2">
    <source>
        <dbReference type="Pfam" id="PF03732"/>
    </source>
</evidence>
<dbReference type="PANTHER" id="PTHR33194:SF4">
    <property type="entry name" value="CCHC-TYPE DOMAIN-CONTAINING PROTEIN"/>
    <property type="match status" value="1"/>
</dbReference>
<dbReference type="Pfam" id="PF03732">
    <property type="entry name" value="Retrotrans_gag"/>
    <property type="match status" value="1"/>
</dbReference>
<dbReference type="EMBL" id="JBDJPC010000005">
    <property type="protein sequence ID" value="KAL1502751.1"/>
    <property type="molecule type" value="Genomic_DNA"/>
</dbReference>
<dbReference type="PANTHER" id="PTHR33194">
    <property type="entry name" value="ZINC KNUCKLE DOMAINCONTAINING PROTEIN"/>
    <property type="match status" value="1"/>
</dbReference>
<proteinExistence type="predicted"/>
<feature type="compositionally biased region" description="Polar residues" evidence="1">
    <location>
        <begin position="304"/>
        <end position="369"/>
    </location>
</feature>
<organism evidence="3 4">
    <name type="scientific">Hypothenemus hampei</name>
    <name type="common">Coffee berry borer</name>
    <dbReference type="NCBI Taxonomy" id="57062"/>
    <lineage>
        <taxon>Eukaryota</taxon>
        <taxon>Metazoa</taxon>
        <taxon>Ecdysozoa</taxon>
        <taxon>Arthropoda</taxon>
        <taxon>Hexapoda</taxon>
        <taxon>Insecta</taxon>
        <taxon>Pterygota</taxon>
        <taxon>Neoptera</taxon>
        <taxon>Endopterygota</taxon>
        <taxon>Coleoptera</taxon>
        <taxon>Polyphaga</taxon>
        <taxon>Cucujiformia</taxon>
        <taxon>Curculionidae</taxon>
        <taxon>Scolytinae</taxon>
        <taxon>Hypothenemus</taxon>
    </lineage>
</organism>
<evidence type="ECO:0000256" key="1">
    <source>
        <dbReference type="SAM" id="MobiDB-lite"/>
    </source>
</evidence>
<gene>
    <name evidence="3" type="ORF">ABEB36_007853</name>
</gene>
<dbReference type="Proteomes" id="UP001566132">
    <property type="component" value="Unassembled WGS sequence"/>
</dbReference>
<evidence type="ECO:0000313" key="4">
    <source>
        <dbReference type="Proteomes" id="UP001566132"/>
    </source>
</evidence>
<sequence length="388" mass="43976">MTDKSRKTPGRDSSPSSPQFLPAHNGTPLPQQPLVSLDLWLPANVADKVRPGKNAPTKRLVLTIDDGPNTAQQRVILKVKPISTNPGPSIFDPEQPFHLAVIDETETPSAVKNMNTTDNDVTLSDILTRQQQAVTPRFFAPPTFNPRSGHASTFLSQFEIAAGRNCWDTALRLIYFGNYLEGAANWWYQEYLSDPTKKDSTWETVKADFRREYVGEDYLRELQHKLVSRKQKFAESPREYYYDLLKTVNEVDPNMPFELFKIHFENGLNRSLRENYLLIASSAVDRPSLLRAVTTLQSIHTSRITNDNTGRNASNFNTRNNAASSGRSWNNRWNANHTDSALRPSTSSSFEPGPQTSRQNYRDNSSPRYQTRCHDGNTSDIKNRLAPM</sequence>
<dbReference type="InterPro" id="IPR005162">
    <property type="entry name" value="Retrotrans_gag_dom"/>
</dbReference>
<accession>A0ABD1EWD5</accession>
<reference evidence="3 4" key="1">
    <citation type="submission" date="2024-05" db="EMBL/GenBank/DDBJ databases">
        <title>Genetic variation in Jamaican populations of the coffee berry borer (Hypothenemus hampei).</title>
        <authorList>
            <person name="Errbii M."/>
            <person name="Myrie A."/>
        </authorList>
    </citation>
    <scope>NUCLEOTIDE SEQUENCE [LARGE SCALE GENOMIC DNA]</scope>
    <source>
        <strain evidence="3">JA-Hopewell-2020-01-JO</strain>
        <tissue evidence="3">Whole body</tissue>
    </source>
</reference>
<feature type="compositionally biased region" description="Basic and acidic residues" evidence="1">
    <location>
        <begin position="372"/>
        <end position="388"/>
    </location>
</feature>
<feature type="region of interest" description="Disordered" evidence="1">
    <location>
        <begin position="304"/>
        <end position="388"/>
    </location>
</feature>
<comment type="caution">
    <text evidence="3">The sequence shown here is derived from an EMBL/GenBank/DDBJ whole genome shotgun (WGS) entry which is preliminary data.</text>
</comment>
<feature type="domain" description="Retrotransposon gag" evidence="2">
    <location>
        <begin position="178"/>
        <end position="252"/>
    </location>
</feature>
<feature type="compositionally biased region" description="Basic and acidic residues" evidence="1">
    <location>
        <begin position="1"/>
        <end position="10"/>
    </location>
</feature>